<keyword evidence="1" id="KW-0812">Transmembrane</keyword>
<dbReference type="InterPro" id="IPR046737">
    <property type="entry name" value="DUF6629"/>
</dbReference>
<dbReference type="AlphaFoldDB" id="A0A1T4M1S9"/>
<sequence length="215" mass="23610">MCFSATASFTASVALTGIGVLALRAAHTPGERMFALIPLLFAAQQATEGLVWMSYPWDAPTLRAWATQVYSVFSHLVWPVFIPWAVRALEPVPWRRHVLALLGVAGFLSALFLLFGMVATPIEVVPTGGHLAYRSPHFFLPISLTLYLAATTVGLGMSSQPVIRWFGVLALASAGFTYLVYARWFISVWCFYAALLSVMVYIALTSRRTAARYAT</sequence>
<keyword evidence="3" id="KW-1185">Reference proteome</keyword>
<proteinExistence type="predicted"/>
<dbReference type="OrthoDB" id="8441457at2"/>
<feature type="transmembrane region" description="Helical" evidence="1">
    <location>
        <begin position="162"/>
        <end position="180"/>
    </location>
</feature>
<protein>
    <submittedName>
        <fullName evidence="2">Uncharacterized protein</fullName>
    </submittedName>
</protein>
<dbReference type="Pfam" id="PF20334">
    <property type="entry name" value="DUF6629"/>
    <property type="match status" value="1"/>
</dbReference>
<feature type="transmembrane region" description="Helical" evidence="1">
    <location>
        <begin position="67"/>
        <end position="86"/>
    </location>
</feature>
<dbReference type="RefSeq" id="WP_078756884.1">
    <property type="nucleotide sequence ID" value="NZ_FUXP01000001.1"/>
</dbReference>
<feature type="transmembrane region" description="Helical" evidence="1">
    <location>
        <begin position="138"/>
        <end position="155"/>
    </location>
</feature>
<feature type="transmembrane region" description="Helical" evidence="1">
    <location>
        <begin position="6"/>
        <end position="26"/>
    </location>
</feature>
<reference evidence="2 3" key="1">
    <citation type="submission" date="2017-02" db="EMBL/GenBank/DDBJ databases">
        <authorList>
            <person name="Peterson S.W."/>
        </authorList>
    </citation>
    <scope>NUCLEOTIDE SEQUENCE [LARGE SCALE GENOMIC DNA]</scope>
    <source>
        <strain evidence="2 3">DSM 21749</strain>
    </source>
</reference>
<evidence type="ECO:0000313" key="3">
    <source>
        <dbReference type="Proteomes" id="UP000190061"/>
    </source>
</evidence>
<dbReference type="EMBL" id="FUXP01000001">
    <property type="protein sequence ID" value="SJZ60950.1"/>
    <property type="molecule type" value="Genomic_DNA"/>
</dbReference>
<feature type="transmembrane region" description="Helical" evidence="1">
    <location>
        <begin position="186"/>
        <end position="204"/>
    </location>
</feature>
<keyword evidence="1" id="KW-1133">Transmembrane helix</keyword>
<gene>
    <name evidence="2" type="ORF">SAMN02745674_00247</name>
</gene>
<organism evidence="2 3">
    <name type="scientific">Lysobacter spongiicola DSM 21749</name>
    <dbReference type="NCBI Taxonomy" id="1122188"/>
    <lineage>
        <taxon>Bacteria</taxon>
        <taxon>Pseudomonadati</taxon>
        <taxon>Pseudomonadota</taxon>
        <taxon>Gammaproteobacteria</taxon>
        <taxon>Lysobacterales</taxon>
        <taxon>Lysobacteraceae</taxon>
        <taxon>Novilysobacter</taxon>
    </lineage>
</organism>
<evidence type="ECO:0000313" key="2">
    <source>
        <dbReference type="EMBL" id="SJZ60950.1"/>
    </source>
</evidence>
<evidence type="ECO:0000256" key="1">
    <source>
        <dbReference type="SAM" id="Phobius"/>
    </source>
</evidence>
<dbReference type="STRING" id="1122188.SAMN02745674_00247"/>
<accession>A0A1T4M1S9</accession>
<dbReference type="Proteomes" id="UP000190061">
    <property type="component" value="Unassembled WGS sequence"/>
</dbReference>
<feature type="transmembrane region" description="Helical" evidence="1">
    <location>
        <begin position="98"/>
        <end position="118"/>
    </location>
</feature>
<name>A0A1T4M1S9_9GAMM</name>
<keyword evidence="1" id="KW-0472">Membrane</keyword>